<feature type="compositionally biased region" description="Basic and acidic residues" evidence="1">
    <location>
        <begin position="54"/>
        <end position="64"/>
    </location>
</feature>
<name>A0A6N4SVM7_CYTH3</name>
<sequence>MKFLFWTIVIFFVLRWLLKPFLKVMVIKSAQKMAENMQQQYSQQQQPRYPEGSIHVDHIPDQKTSKKINNSPKDDYIDFEEVK</sequence>
<dbReference type="EMBL" id="CP000383">
    <property type="protein sequence ID" value="ABG60519.1"/>
    <property type="molecule type" value="Genomic_DNA"/>
</dbReference>
<evidence type="ECO:0008006" key="4">
    <source>
        <dbReference type="Google" id="ProtNLM"/>
    </source>
</evidence>
<dbReference type="AlphaFoldDB" id="A0A6N4SVM7"/>
<reference evidence="2 3" key="1">
    <citation type="journal article" date="2007" name="Appl. Environ. Microbiol.">
        <title>Genome sequence of the cellulolytic gliding bacterium Cytophaga hutchinsonii.</title>
        <authorList>
            <person name="Xie G."/>
            <person name="Bruce D.C."/>
            <person name="Challacombe J.F."/>
            <person name="Chertkov O."/>
            <person name="Detter J.C."/>
            <person name="Gilna P."/>
            <person name="Han C.S."/>
            <person name="Lucas S."/>
            <person name="Misra M."/>
            <person name="Myers G.L."/>
            <person name="Richardson P."/>
            <person name="Tapia R."/>
            <person name="Thayer N."/>
            <person name="Thompson L.S."/>
            <person name="Brettin T.S."/>
            <person name="Henrissat B."/>
            <person name="Wilson D.B."/>
            <person name="McBride M.J."/>
        </authorList>
    </citation>
    <scope>NUCLEOTIDE SEQUENCE [LARGE SCALE GENOMIC DNA]</scope>
    <source>
        <strain evidence="3">ATCC 33406 / DSM 1761 / CIP 103989 / NBRC 15051 / NCIMB 9469 / D465</strain>
    </source>
</reference>
<accession>A0A6N4SVM7</accession>
<evidence type="ECO:0000256" key="1">
    <source>
        <dbReference type="SAM" id="MobiDB-lite"/>
    </source>
</evidence>
<dbReference type="Pfam" id="PF16118">
    <property type="entry name" value="DUF4834"/>
    <property type="match status" value="1"/>
</dbReference>
<dbReference type="Proteomes" id="UP000001822">
    <property type="component" value="Chromosome"/>
</dbReference>
<gene>
    <name evidence="2" type="ordered locus">CHU_3280</name>
</gene>
<feature type="region of interest" description="Disordered" evidence="1">
    <location>
        <begin position="37"/>
        <end position="83"/>
    </location>
</feature>
<dbReference type="KEGG" id="chu:CHU_3280"/>
<evidence type="ECO:0000313" key="3">
    <source>
        <dbReference type="Proteomes" id="UP000001822"/>
    </source>
</evidence>
<keyword evidence="3" id="KW-1185">Reference proteome</keyword>
<organism evidence="2 3">
    <name type="scientific">Cytophaga hutchinsonii (strain ATCC 33406 / DSM 1761 / CIP 103989 / NBRC 15051 / NCIMB 9469 / D465)</name>
    <dbReference type="NCBI Taxonomy" id="269798"/>
    <lineage>
        <taxon>Bacteria</taxon>
        <taxon>Pseudomonadati</taxon>
        <taxon>Bacteroidota</taxon>
        <taxon>Cytophagia</taxon>
        <taxon>Cytophagales</taxon>
        <taxon>Cytophagaceae</taxon>
        <taxon>Cytophaga</taxon>
    </lineage>
</organism>
<evidence type="ECO:0000313" key="2">
    <source>
        <dbReference type="EMBL" id="ABG60519.1"/>
    </source>
</evidence>
<protein>
    <recommendedName>
        <fullName evidence="4">DUF4834 domain-containing protein</fullName>
    </recommendedName>
</protein>
<proteinExistence type="predicted"/>
<feature type="compositionally biased region" description="Basic and acidic residues" evidence="1">
    <location>
        <begin position="72"/>
        <end position="83"/>
    </location>
</feature>
<dbReference type="InterPro" id="IPR032272">
    <property type="entry name" value="DUF4834"/>
</dbReference>
<dbReference type="RefSeq" id="WP_011586629.1">
    <property type="nucleotide sequence ID" value="NC_008255.1"/>
</dbReference>